<evidence type="ECO:0000313" key="2">
    <source>
        <dbReference type="Proteomes" id="UP000003561"/>
    </source>
</evidence>
<dbReference type="AlphaFoldDB" id="C0FRJ7"/>
<proteinExistence type="predicted"/>
<name>C0FRJ7_9FIRM</name>
<protein>
    <submittedName>
        <fullName evidence="1">Uncharacterized protein</fullName>
    </submittedName>
</protein>
<accession>C0FRJ7</accession>
<gene>
    <name evidence="1" type="ORF">ROSEINA2194_01357</name>
</gene>
<dbReference type="Proteomes" id="UP000003561">
    <property type="component" value="Unassembled WGS sequence"/>
</dbReference>
<reference evidence="1 2" key="1">
    <citation type="submission" date="2009-02" db="EMBL/GenBank/DDBJ databases">
        <authorList>
            <person name="Fulton L."/>
            <person name="Clifton S."/>
            <person name="Fulton B."/>
            <person name="Xu J."/>
            <person name="Minx P."/>
            <person name="Pepin K.H."/>
            <person name="Johnson M."/>
            <person name="Bhonagiri V."/>
            <person name="Nash W.E."/>
            <person name="Mardis E.R."/>
            <person name="Wilson R.K."/>
        </authorList>
    </citation>
    <scope>NUCLEOTIDE SEQUENCE [LARGE SCALE GENOMIC DNA]</scope>
    <source>
        <strain evidence="1 2">DSM 16841</strain>
    </source>
</reference>
<dbReference type="EMBL" id="ACFY01000055">
    <property type="protein sequence ID" value="EEG94782.1"/>
    <property type="molecule type" value="Genomic_DNA"/>
</dbReference>
<reference evidence="1 2" key="2">
    <citation type="submission" date="2009-03" db="EMBL/GenBank/DDBJ databases">
        <title>Draft genome sequence of Roseburia inulinivorans (DSM 16841).</title>
        <authorList>
            <person name="Sudarsanam P."/>
            <person name="Ley R."/>
            <person name="Guruge J."/>
            <person name="Turnbaugh P.J."/>
            <person name="Mahowald M."/>
            <person name="Liep D."/>
            <person name="Gordon J."/>
        </authorList>
    </citation>
    <scope>NUCLEOTIDE SEQUENCE [LARGE SCALE GENOMIC DNA]</scope>
    <source>
        <strain evidence="1 2">DSM 16841</strain>
    </source>
</reference>
<sequence>MFQNDKINVIIISVLWKNLCFSNKIRYNKYWNSKREINAGVRENEDYFQDFQK</sequence>
<evidence type="ECO:0000313" key="1">
    <source>
        <dbReference type="EMBL" id="EEG94782.1"/>
    </source>
</evidence>
<comment type="caution">
    <text evidence="1">The sequence shown here is derived from an EMBL/GenBank/DDBJ whole genome shotgun (WGS) entry which is preliminary data.</text>
</comment>
<organism evidence="1 2">
    <name type="scientific">Roseburia inulinivorans DSM 16841</name>
    <dbReference type="NCBI Taxonomy" id="622312"/>
    <lineage>
        <taxon>Bacteria</taxon>
        <taxon>Bacillati</taxon>
        <taxon>Bacillota</taxon>
        <taxon>Clostridia</taxon>
        <taxon>Lachnospirales</taxon>
        <taxon>Lachnospiraceae</taxon>
        <taxon>Roseburia</taxon>
    </lineage>
</organism>